<gene>
    <name evidence="2" type="ORF">Zm00014a_018231</name>
</gene>
<dbReference type="AlphaFoldDB" id="A0A3L6EVV7"/>
<dbReference type="Proteomes" id="UP000251960">
    <property type="component" value="Chromosome 4"/>
</dbReference>
<protein>
    <submittedName>
        <fullName evidence="2">Uncharacterized protein</fullName>
    </submittedName>
</protein>
<evidence type="ECO:0000256" key="1">
    <source>
        <dbReference type="SAM" id="MobiDB-lite"/>
    </source>
</evidence>
<organism evidence="2">
    <name type="scientific">Zea mays</name>
    <name type="common">Maize</name>
    <dbReference type="NCBI Taxonomy" id="4577"/>
    <lineage>
        <taxon>Eukaryota</taxon>
        <taxon>Viridiplantae</taxon>
        <taxon>Streptophyta</taxon>
        <taxon>Embryophyta</taxon>
        <taxon>Tracheophyta</taxon>
        <taxon>Spermatophyta</taxon>
        <taxon>Magnoliopsida</taxon>
        <taxon>Liliopsida</taxon>
        <taxon>Poales</taxon>
        <taxon>Poaceae</taxon>
        <taxon>PACMAD clade</taxon>
        <taxon>Panicoideae</taxon>
        <taxon>Andropogonodae</taxon>
        <taxon>Andropogoneae</taxon>
        <taxon>Tripsacinae</taxon>
        <taxon>Zea</taxon>
    </lineage>
</organism>
<feature type="compositionally biased region" description="Low complexity" evidence="1">
    <location>
        <begin position="1"/>
        <end position="18"/>
    </location>
</feature>
<accession>A0A3L6EVV7</accession>
<name>A0A3L6EVV7_MAIZE</name>
<sequence length="147" mass="15860">MSSEKSGTSGSSHGSPRSVLEALEQRGVRWVPHVEQRGEEMRVVGCEVWEGTVGRAKPQRMLRGGSGVAVGIVGRQQEGEKKAVNCRSWREASSGNEGSTRPFPDTSCREKKAVNREVGNSLPKEYSLNAGTIQHGQTGCIAHCRLG</sequence>
<proteinExistence type="predicted"/>
<feature type="region of interest" description="Disordered" evidence="1">
    <location>
        <begin position="1"/>
        <end position="21"/>
    </location>
</feature>
<dbReference type="EMBL" id="NCVQ01000005">
    <property type="protein sequence ID" value="PWZ25184.1"/>
    <property type="molecule type" value="Genomic_DNA"/>
</dbReference>
<evidence type="ECO:0000313" key="2">
    <source>
        <dbReference type="EMBL" id="PWZ25184.1"/>
    </source>
</evidence>
<reference evidence="2" key="1">
    <citation type="journal article" date="2018" name="Nat. Genet.">
        <title>Extensive intraspecific gene order and gene structural variations between Mo17 and other maize genomes.</title>
        <authorList>
            <person name="Sun S."/>
            <person name="Zhou Y."/>
            <person name="Chen J."/>
            <person name="Shi J."/>
            <person name="Zhao H."/>
            <person name="Zhao H."/>
            <person name="Song W."/>
            <person name="Zhang M."/>
            <person name="Cui Y."/>
            <person name="Dong X."/>
            <person name="Liu H."/>
            <person name="Ma X."/>
            <person name="Jiao Y."/>
            <person name="Wang B."/>
            <person name="Wei X."/>
            <person name="Stein J.C."/>
            <person name="Glaubitz J.C."/>
            <person name="Lu F."/>
            <person name="Yu G."/>
            <person name="Liang C."/>
            <person name="Fengler K."/>
            <person name="Li B."/>
            <person name="Rafalski A."/>
            <person name="Schnable P.S."/>
            <person name="Ware D.H."/>
            <person name="Buckler E.S."/>
            <person name="Lai J."/>
        </authorList>
    </citation>
    <scope>NUCLEOTIDE SEQUENCE [LARGE SCALE GENOMIC DNA]</scope>
    <source>
        <tissue evidence="2">Seedling</tissue>
    </source>
</reference>
<comment type="caution">
    <text evidence="2">The sequence shown here is derived from an EMBL/GenBank/DDBJ whole genome shotgun (WGS) entry which is preliminary data.</text>
</comment>
<feature type="region of interest" description="Disordered" evidence="1">
    <location>
        <begin position="84"/>
        <end position="107"/>
    </location>
</feature>